<dbReference type="KEGG" id="serq:CWC46_04235"/>
<dbReference type="InterPro" id="IPR053474">
    <property type="entry name" value="Staphylopine_ABC_permease"/>
</dbReference>
<evidence type="ECO:0000256" key="5">
    <source>
        <dbReference type="ARBA" id="ARBA00022692"/>
    </source>
</evidence>
<evidence type="ECO:0000313" key="11">
    <source>
        <dbReference type="EMBL" id="AUH03410.1"/>
    </source>
</evidence>
<evidence type="ECO:0000313" key="12">
    <source>
        <dbReference type="Proteomes" id="UP000017700"/>
    </source>
</evidence>
<organism evidence="11 12">
    <name type="scientific">Serratia sp. (strain ATCC 39006)</name>
    <name type="common">Prodigiosinella confusarubida</name>
    <dbReference type="NCBI Taxonomy" id="104623"/>
    <lineage>
        <taxon>Bacteria</taxon>
        <taxon>Pseudomonadati</taxon>
        <taxon>Pseudomonadota</taxon>
        <taxon>Gammaproteobacteria</taxon>
        <taxon>Enterobacterales</taxon>
        <taxon>Pectobacteriaceae</taxon>
        <taxon>Prodigiosinella</taxon>
    </lineage>
</organism>
<sequence length="281" mass="30737">MIRRLWQILKADCLVQLSLSLLLLVLLTGVLAPWIAPHDPLLVSWRDKYQGISMNHLLGADHLGRDVLSRLLFGIRSTVFVSLLAMSVTLLVGMVIGVLAGYCRGRVDALLMRLCDVMLAFPAEVMIFALVGMMGPGLGNILLAVLLVKWAWYARMIRGIVLQYSSGHYIHYARLIGGSPRYIVLRHLLPVTAAEMALLATTDSGAVILMLSALSFLGLGVQPPTPEWGAMLGEAKNVMMTHPEQMLPAGIAIVLVVAAFNYLGDFLRDVLDVTHDSGKRE</sequence>
<dbReference type="EMBL" id="CP025084">
    <property type="protein sequence ID" value="AUH03410.1"/>
    <property type="molecule type" value="Genomic_DNA"/>
</dbReference>
<dbReference type="PROSITE" id="PS50928">
    <property type="entry name" value="ABC_TM1"/>
    <property type="match status" value="1"/>
</dbReference>
<feature type="transmembrane region" description="Helical" evidence="8">
    <location>
        <begin position="137"/>
        <end position="154"/>
    </location>
</feature>
<gene>
    <name evidence="10" type="ORF">CWC46_04235</name>
    <name evidence="11" type="ORF">Ser39006_004235</name>
</gene>
<dbReference type="PANTHER" id="PTHR43386:SF1">
    <property type="entry name" value="D,D-DIPEPTIDE TRANSPORT SYSTEM PERMEASE PROTEIN DDPC-RELATED"/>
    <property type="match status" value="1"/>
</dbReference>
<dbReference type="Proteomes" id="UP000233778">
    <property type="component" value="Chromosome"/>
</dbReference>
<dbReference type="Proteomes" id="UP000017700">
    <property type="component" value="Chromosome"/>
</dbReference>
<evidence type="ECO:0000259" key="9">
    <source>
        <dbReference type="PROSITE" id="PS50928"/>
    </source>
</evidence>
<comment type="similarity">
    <text evidence="8">Belongs to the binding-protein-dependent transport system permease family.</text>
</comment>
<dbReference type="Pfam" id="PF12911">
    <property type="entry name" value="OppC_N"/>
    <property type="match status" value="1"/>
</dbReference>
<accession>A0A2I5TFS5</accession>
<proteinExistence type="inferred from homology"/>
<dbReference type="InterPro" id="IPR050366">
    <property type="entry name" value="BP-dependent_transpt_permease"/>
</dbReference>
<feature type="transmembrane region" description="Helical" evidence="8">
    <location>
        <begin position="79"/>
        <end position="103"/>
    </location>
</feature>
<feature type="transmembrane region" description="Helical" evidence="8">
    <location>
        <begin position="245"/>
        <end position="263"/>
    </location>
</feature>
<dbReference type="CDD" id="cd06261">
    <property type="entry name" value="TM_PBP2"/>
    <property type="match status" value="1"/>
</dbReference>
<evidence type="ECO:0000256" key="4">
    <source>
        <dbReference type="ARBA" id="ARBA00022519"/>
    </source>
</evidence>
<keyword evidence="7 8" id="KW-0472">Membrane</keyword>
<comment type="subcellular location">
    <subcellularLocation>
        <location evidence="1">Cell inner membrane</location>
        <topology evidence="1">Multi-pass membrane protein</topology>
    </subcellularLocation>
    <subcellularLocation>
        <location evidence="8">Cell membrane</location>
        <topology evidence="8">Multi-pass membrane protein</topology>
    </subcellularLocation>
</comment>
<keyword evidence="5 8" id="KW-0812">Transmembrane</keyword>
<reference evidence="11" key="2">
    <citation type="submission" date="2013-09" db="EMBL/GenBank/DDBJ databases">
        <authorList>
            <person name="Wang G."/>
            <person name="Yang Y."/>
            <person name="Su Y."/>
        </authorList>
    </citation>
    <scope>NUCLEOTIDE SEQUENCE</scope>
    <source>
        <strain evidence="11">ATCC 39006</strain>
    </source>
</reference>
<dbReference type="GO" id="GO:0055085">
    <property type="term" value="P:transmembrane transport"/>
    <property type="evidence" value="ECO:0007669"/>
    <property type="project" value="InterPro"/>
</dbReference>
<evidence type="ECO:0000256" key="8">
    <source>
        <dbReference type="RuleBase" id="RU363032"/>
    </source>
</evidence>
<dbReference type="Gene3D" id="1.10.3720.10">
    <property type="entry name" value="MetI-like"/>
    <property type="match status" value="1"/>
</dbReference>
<dbReference type="Pfam" id="PF00528">
    <property type="entry name" value="BPD_transp_1"/>
    <property type="match status" value="1"/>
</dbReference>
<dbReference type="STRING" id="104623.Ser39006_00166"/>
<dbReference type="InterPro" id="IPR035906">
    <property type="entry name" value="MetI-like_sf"/>
</dbReference>
<evidence type="ECO:0000313" key="10">
    <source>
        <dbReference type="EMBL" id="AUG99094.1"/>
    </source>
</evidence>
<name>A0A2I5TFS5_SERS3</name>
<feature type="transmembrane region" description="Helical" evidence="8">
    <location>
        <begin position="110"/>
        <end position="131"/>
    </location>
</feature>
<keyword evidence="12" id="KW-1185">Reference proteome</keyword>
<dbReference type="PANTHER" id="PTHR43386">
    <property type="entry name" value="OLIGOPEPTIDE TRANSPORT SYSTEM PERMEASE PROTEIN APPC"/>
    <property type="match status" value="1"/>
</dbReference>
<evidence type="ECO:0000256" key="7">
    <source>
        <dbReference type="ARBA" id="ARBA00023136"/>
    </source>
</evidence>
<evidence type="ECO:0000256" key="2">
    <source>
        <dbReference type="ARBA" id="ARBA00022448"/>
    </source>
</evidence>
<feature type="domain" description="ABC transmembrane type-1" evidence="9">
    <location>
        <begin position="75"/>
        <end position="264"/>
    </location>
</feature>
<dbReference type="InterPro" id="IPR000515">
    <property type="entry name" value="MetI-like"/>
</dbReference>
<reference evidence="11 12" key="1">
    <citation type="journal article" date="2013" name="Genome Announc.">
        <title>Draft genome sequence of Serratia sp. strain ATCC 39006, a model bacterium for analysis of the biosynthesis and regulation of prodigiosin, a carbapenem, and gas vesicles.</title>
        <authorList>
            <person name="Fineran P.C."/>
            <person name="Iglesias Cans M.C."/>
            <person name="Ramsay J.P."/>
            <person name="Wilf N.M."/>
            <person name="Cossyleon D."/>
            <person name="McNeil M.B."/>
            <person name="Williamson N.R."/>
            <person name="Monson R.E."/>
            <person name="Becher S.A."/>
            <person name="Stanton J.A."/>
            <person name="Brugger K."/>
            <person name="Brown S.D."/>
            <person name="Salmond G.P."/>
        </authorList>
    </citation>
    <scope>NUCLEOTIDE SEQUENCE [LARGE SCALE GENOMIC DNA]</scope>
    <source>
        <strain evidence="11">ATCC 39006</strain>
        <strain evidence="12">ATCC 39006 / SC 11482</strain>
    </source>
</reference>
<dbReference type="GO" id="GO:0005886">
    <property type="term" value="C:plasma membrane"/>
    <property type="evidence" value="ECO:0007669"/>
    <property type="project" value="UniProtKB-SubCell"/>
</dbReference>
<feature type="transmembrane region" description="Helical" evidence="8">
    <location>
        <begin position="12"/>
        <end position="36"/>
    </location>
</feature>
<feature type="transmembrane region" description="Helical" evidence="8">
    <location>
        <begin position="206"/>
        <end position="225"/>
    </location>
</feature>
<dbReference type="SUPFAM" id="SSF161098">
    <property type="entry name" value="MetI-like"/>
    <property type="match status" value="1"/>
</dbReference>
<evidence type="ECO:0000313" key="13">
    <source>
        <dbReference type="Proteomes" id="UP000233778"/>
    </source>
</evidence>
<reference evidence="11" key="4">
    <citation type="submission" date="2017-11" db="EMBL/GenBank/DDBJ databases">
        <title>Complete genome sequence of Serratia sp. ATCC 39006.</title>
        <authorList>
            <person name="Hampton H.G."/>
            <person name="Jackson S.A."/>
            <person name="Jauregui R."/>
            <person name="Poulter G.T.M."/>
            <person name="Salmond G.P.C."/>
            <person name="Fineran P.C."/>
        </authorList>
    </citation>
    <scope>NUCLEOTIDE SEQUENCE</scope>
    <source>
        <strain evidence="11">ATCC 39006</strain>
    </source>
</reference>
<reference evidence="10 13" key="3">
    <citation type="submission" date="2017-11" db="EMBL/GenBank/DDBJ databases">
        <title>Complete genome sequence of Serratia sp. ATCC 39006 LacA.</title>
        <authorList>
            <person name="Hampton H.G."/>
            <person name="Jackson S.A."/>
            <person name="Jauregui R."/>
            <person name="Poulter G.T.M."/>
            <person name="Salmond G.P.C."/>
            <person name="Fineran P.C."/>
        </authorList>
    </citation>
    <scope>NUCLEOTIDE SEQUENCE [LARGE SCALE GENOMIC DNA]</scope>
    <source>
        <strain evidence="10 13">ATCC 39006</strain>
    </source>
</reference>
<dbReference type="NCBIfam" id="NF045473">
    <property type="entry name" value="Opp1C"/>
    <property type="match status" value="1"/>
</dbReference>
<dbReference type="InterPro" id="IPR025966">
    <property type="entry name" value="OppC_N"/>
</dbReference>
<dbReference type="RefSeq" id="WP_021013443.1">
    <property type="nucleotide sequence ID" value="NZ_CP025084.1"/>
</dbReference>
<keyword evidence="6 8" id="KW-1133">Transmembrane helix</keyword>
<evidence type="ECO:0000256" key="1">
    <source>
        <dbReference type="ARBA" id="ARBA00004429"/>
    </source>
</evidence>
<dbReference type="OrthoDB" id="9805884at2"/>
<keyword evidence="2 8" id="KW-0813">Transport</keyword>
<keyword evidence="4" id="KW-0997">Cell inner membrane</keyword>
<keyword evidence="3" id="KW-1003">Cell membrane</keyword>
<dbReference type="KEGG" id="sera:Ser39006_004235"/>
<evidence type="ECO:0000256" key="3">
    <source>
        <dbReference type="ARBA" id="ARBA00022475"/>
    </source>
</evidence>
<evidence type="ECO:0000256" key="6">
    <source>
        <dbReference type="ARBA" id="ARBA00022989"/>
    </source>
</evidence>
<dbReference type="AlphaFoldDB" id="A0A2I5TFS5"/>
<protein>
    <submittedName>
        <fullName evidence="11">Nickel ABC transporter permease subunit NikC</fullName>
    </submittedName>
</protein>
<dbReference type="EMBL" id="CP025085">
    <property type="protein sequence ID" value="AUG99094.1"/>
    <property type="molecule type" value="Genomic_DNA"/>
</dbReference>